<feature type="domain" description="SsuA/THI5-like" evidence="5">
    <location>
        <begin position="55"/>
        <end position="252"/>
    </location>
</feature>
<gene>
    <name evidence="6" type="ORF">GTC17253_05210</name>
</gene>
<dbReference type="SUPFAM" id="SSF53850">
    <property type="entry name" value="Periplasmic binding protein-like II"/>
    <property type="match status" value="1"/>
</dbReference>
<evidence type="ECO:0000256" key="3">
    <source>
        <dbReference type="ARBA" id="ARBA00022729"/>
    </source>
</evidence>
<evidence type="ECO:0000256" key="4">
    <source>
        <dbReference type="SAM" id="SignalP"/>
    </source>
</evidence>
<evidence type="ECO:0000256" key="2">
    <source>
        <dbReference type="ARBA" id="ARBA00010742"/>
    </source>
</evidence>
<dbReference type="PANTHER" id="PTHR30024">
    <property type="entry name" value="ALIPHATIC SULFONATES-BINDING PROTEIN-RELATED"/>
    <property type="match status" value="1"/>
</dbReference>
<accession>A0AB33IMC0</accession>
<proteinExistence type="inferred from homology"/>
<dbReference type="GO" id="GO:0042597">
    <property type="term" value="C:periplasmic space"/>
    <property type="evidence" value="ECO:0007669"/>
    <property type="project" value="UniProtKB-SubCell"/>
</dbReference>
<reference evidence="6" key="1">
    <citation type="submission" date="2024-07" db="EMBL/GenBank/DDBJ databases">
        <title>Complete genome sequence of Prevotella sp. YM-2024 GTC17253.</title>
        <authorList>
            <person name="Hayashi M."/>
            <person name="Muto Y."/>
            <person name="Tanaka K."/>
            <person name="Niwa H."/>
        </authorList>
    </citation>
    <scope>NUCLEOTIDE SEQUENCE</scope>
    <source>
        <strain evidence="6">GTC17253</strain>
    </source>
</reference>
<sequence length="301" mass="34619">MRIFKCVTIFLIVLALASCSKARESQNRQSVAERREQLRLDSLALKVAVMPTLDCLPLYVAYEEELFKDQDVDVHLKLYSSQMDCDTAMIRKRVELSFTDKLRASRMIRLGTPLQYLTETNAYWQLYSNRTVRIKRLNQLGDKMVAMSRYSVTDYLTDAFLDTVKTKAQVFRIQINHVNLRLKMLLNNEMDALWLPEPQATTARINKNQLLADSRSSGDKFGVIVVAGSVNKDSRRKKQLTSFVKAYNMACDSINKYGLQHYSTTIKKYCDTDDRTIKALPRLVYTKIAPVVVASKLVNKY</sequence>
<feature type="chain" id="PRO_5044298560" description="SsuA/THI5-like domain-containing protein" evidence="4">
    <location>
        <begin position="23"/>
        <end position="301"/>
    </location>
</feature>
<keyword evidence="3 4" id="KW-0732">Signal</keyword>
<dbReference type="PANTHER" id="PTHR30024:SF47">
    <property type="entry name" value="TAURINE-BINDING PERIPLASMIC PROTEIN"/>
    <property type="match status" value="1"/>
</dbReference>
<dbReference type="AlphaFoldDB" id="A0AB33IMC0"/>
<dbReference type="EMBL" id="AP035785">
    <property type="protein sequence ID" value="BFO70555.1"/>
    <property type="molecule type" value="Genomic_DNA"/>
</dbReference>
<name>A0AB33IMC0_9BACT</name>
<evidence type="ECO:0000256" key="1">
    <source>
        <dbReference type="ARBA" id="ARBA00004418"/>
    </source>
</evidence>
<comment type="similarity">
    <text evidence="2">Belongs to the bacterial solute-binding protein SsuA/TauA family.</text>
</comment>
<dbReference type="InterPro" id="IPR015168">
    <property type="entry name" value="SsuA/THI5"/>
</dbReference>
<dbReference type="Pfam" id="PF09084">
    <property type="entry name" value="NMT1"/>
    <property type="match status" value="1"/>
</dbReference>
<dbReference type="Gene3D" id="3.40.190.10">
    <property type="entry name" value="Periplasmic binding protein-like II"/>
    <property type="match status" value="2"/>
</dbReference>
<evidence type="ECO:0000313" key="6">
    <source>
        <dbReference type="EMBL" id="BFO70555.1"/>
    </source>
</evidence>
<organism evidence="6">
    <name type="scientific">Prevotella sp. GTC17253</name>
    <dbReference type="NCBI Taxonomy" id="3236793"/>
    <lineage>
        <taxon>Bacteria</taxon>
        <taxon>Pseudomonadati</taxon>
        <taxon>Bacteroidota</taxon>
        <taxon>Bacteroidia</taxon>
        <taxon>Bacteroidales</taxon>
        <taxon>Prevotellaceae</taxon>
        <taxon>Prevotella</taxon>
    </lineage>
</organism>
<comment type="subcellular location">
    <subcellularLocation>
        <location evidence="1">Periplasm</location>
    </subcellularLocation>
</comment>
<protein>
    <recommendedName>
        <fullName evidence="5">SsuA/THI5-like domain-containing protein</fullName>
    </recommendedName>
</protein>
<dbReference type="PROSITE" id="PS51257">
    <property type="entry name" value="PROKAR_LIPOPROTEIN"/>
    <property type="match status" value="1"/>
</dbReference>
<feature type="signal peptide" evidence="4">
    <location>
        <begin position="1"/>
        <end position="22"/>
    </location>
</feature>
<evidence type="ECO:0000259" key="5">
    <source>
        <dbReference type="Pfam" id="PF09084"/>
    </source>
</evidence>